<feature type="compositionally biased region" description="Basic and acidic residues" evidence="1">
    <location>
        <begin position="191"/>
        <end position="205"/>
    </location>
</feature>
<feature type="compositionally biased region" description="Basic residues" evidence="1">
    <location>
        <begin position="102"/>
        <end position="128"/>
    </location>
</feature>
<dbReference type="AlphaFoldDB" id="Q9SC75"/>
<evidence type="ECO:0000313" key="2">
    <source>
        <dbReference type="EMBL" id="CAB63874.1"/>
    </source>
</evidence>
<feature type="region of interest" description="Disordered" evidence="1">
    <location>
        <begin position="189"/>
        <end position="225"/>
    </location>
</feature>
<evidence type="ECO:0000256" key="1">
    <source>
        <dbReference type="SAM" id="MobiDB-lite"/>
    </source>
</evidence>
<reference evidence="2" key="1">
    <citation type="thesis" date="1999" institute="National Center for Gene Research">
        <authorList>
            <person name="Zhang X."/>
        </authorList>
    </citation>
    <scope>NUCLEOTIDE SEQUENCE</scope>
    <source>
        <strain evidence="2">Indica</strain>
    </source>
</reference>
<sequence>MLQRGADNCVLQWSMARTLTHTHTDREERIIKLGATEVIKTEITTLMVLVINHQRPSDRRAHPTPTSRGVGSRRAEPDLRLAPRGAPGAHHVRHGDRDADHRHRRDGARHAGGHGHGSARRRRRRRRGGGGGGSGDRRRGLRLGGGGGGIGGVERLRELGGLGLAAEEGGHRRRRLGVPLAEVLEAVGLRSDGEERHDAERDQQRVAEISPAGRHLLQPPSCKRS</sequence>
<accession>Q9SC75</accession>
<organism evidence="2">
    <name type="scientific">Oryza sativa</name>
    <name type="common">Rice</name>
    <dbReference type="NCBI Taxonomy" id="4530"/>
    <lineage>
        <taxon>Eukaryota</taxon>
        <taxon>Viridiplantae</taxon>
        <taxon>Streptophyta</taxon>
        <taxon>Embryophyta</taxon>
        <taxon>Tracheophyta</taxon>
        <taxon>Spermatophyta</taxon>
        <taxon>Magnoliopsida</taxon>
        <taxon>Liliopsida</taxon>
        <taxon>Poales</taxon>
        <taxon>Poaceae</taxon>
        <taxon>BOP clade</taxon>
        <taxon>Oryzoideae</taxon>
        <taxon>Oryzeae</taxon>
        <taxon>Oryzinae</taxon>
        <taxon>Oryza</taxon>
    </lineage>
</organism>
<name>Q9SC75_ORYSA</name>
<gene>
    <name evidence="2" type="primary">l1332.3a</name>
</gene>
<dbReference type="EMBL" id="AJ243961">
    <property type="protein sequence ID" value="CAB63874.1"/>
    <property type="molecule type" value="Genomic_DNA"/>
</dbReference>
<protein>
    <submittedName>
        <fullName evidence="2">L1332.3a protein</fullName>
    </submittedName>
</protein>
<proteinExistence type="predicted"/>
<feature type="region of interest" description="Disordered" evidence="1">
    <location>
        <begin position="54"/>
        <end position="149"/>
    </location>
</feature>